<keyword evidence="7" id="KW-1185">Reference proteome</keyword>
<evidence type="ECO:0000313" key="6">
    <source>
        <dbReference type="EnsemblMetazoa" id="ADAC006110-PA"/>
    </source>
</evidence>
<dbReference type="InterPro" id="IPR040182">
    <property type="entry name" value="ATG13"/>
</dbReference>
<dbReference type="GO" id="GO:0000407">
    <property type="term" value="C:phagophore assembly site"/>
    <property type="evidence" value="ECO:0007669"/>
    <property type="project" value="UniProtKB-SubCell"/>
</dbReference>
<dbReference type="AlphaFoldDB" id="W5JCX2"/>
<evidence type="ECO:0000256" key="2">
    <source>
        <dbReference type="ARBA" id="ARBA00007341"/>
    </source>
</evidence>
<feature type="region of interest" description="Disordered" evidence="4">
    <location>
        <begin position="442"/>
        <end position="468"/>
    </location>
</feature>
<organism evidence="5">
    <name type="scientific">Anopheles darlingi</name>
    <name type="common">Mosquito</name>
    <dbReference type="NCBI Taxonomy" id="43151"/>
    <lineage>
        <taxon>Eukaryota</taxon>
        <taxon>Metazoa</taxon>
        <taxon>Ecdysozoa</taxon>
        <taxon>Arthropoda</taxon>
        <taxon>Hexapoda</taxon>
        <taxon>Insecta</taxon>
        <taxon>Pterygota</taxon>
        <taxon>Neoptera</taxon>
        <taxon>Endopterygota</taxon>
        <taxon>Diptera</taxon>
        <taxon>Nematocera</taxon>
        <taxon>Culicoidea</taxon>
        <taxon>Culicidae</taxon>
        <taxon>Anophelinae</taxon>
        <taxon>Anopheles</taxon>
    </lineage>
</organism>
<reference evidence="5 7" key="1">
    <citation type="journal article" date="2010" name="BMC Genomics">
        <title>Combination of measures distinguishes pre-miRNAs from other stem-loops in the genome of the newly sequenced Anopheles darlingi.</title>
        <authorList>
            <person name="Mendes N.D."/>
            <person name="Freitas A.T."/>
            <person name="Vasconcelos A.T."/>
            <person name="Sagot M.F."/>
        </authorList>
    </citation>
    <scope>NUCLEOTIDE SEQUENCE</scope>
</reference>
<dbReference type="VEuPathDB" id="VectorBase:ADAC006110"/>
<gene>
    <name evidence="5" type="ORF">AND_006110</name>
</gene>
<dbReference type="VEuPathDB" id="VectorBase:ADAR2_005744"/>
<dbReference type="eggNOG" id="KOG3874">
    <property type="taxonomic scope" value="Eukaryota"/>
</dbReference>
<dbReference type="GO" id="GO:0034497">
    <property type="term" value="P:protein localization to phagophore assembly site"/>
    <property type="evidence" value="ECO:0007669"/>
    <property type="project" value="TreeGrafter"/>
</dbReference>
<dbReference type="Proteomes" id="UP000000673">
    <property type="component" value="Unassembled WGS sequence"/>
</dbReference>
<dbReference type="Gene3D" id="3.30.900.10">
    <property type="entry name" value="HORMA domain"/>
    <property type="match status" value="1"/>
</dbReference>
<sequence>MATANSHSSREMAFNIAITDQPDVLVDTKKALQGSQHESIVSRLPLCVEISLQTAEGGSMILEVWSLSIRTDQTNAPQRATNVIYNRMGLLLKSLLSVTRVTPAYRVSRLKRSDSYDIYYRIYIGDPQTHQLGNVASALVRSLSRSPQFRLSVHGFGNVSARSGGYRGAAAPPLGMVIIRYEEEESAAGLAGATPGAAPNDLGPKYEVQFPYDSSETHRALGCPSSIPMPSCDGHNQVRVGQLCTQIGTLNMAVAYRTKITFSPTQTGRDNTIMLKSDHFLKDISPKHVRYNYNKKNDKKIIDLDKPMRCGAFVDPSRVKKYTEDDYILPETPPFSWLLPKPREDGNEDRISLHSPTNVDENCASNANNHINIQNNNHTSKGSYESCAAGPMHFRLSQSPKSNVGSGGDSVGAMAMAAGVVHPAGTTGATVAIPITGATTGTSPPLGSLGTEGTGLRRSSRWSIRRDPSEDDKMLKELHFAFAESTAQGELAKFLRECQNAPTLQEFDMMRSSGGDTITVDPSIDGSRILTEADTCGPDSGDEDDTINDLTRQLEQFETSLPEFEYLVSSLCQTVDSNLNS</sequence>
<dbReference type="InterPro" id="IPR036570">
    <property type="entry name" value="HORMA_dom_sf"/>
</dbReference>
<comment type="similarity">
    <text evidence="2">Belongs to the ATG13 family. Metazoan subfamily.</text>
</comment>
<reference evidence="6" key="4">
    <citation type="submission" date="2015-06" db="UniProtKB">
        <authorList>
            <consortium name="EnsemblMetazoa"/>
        </authorList>
    </citation>
    <scope>IDENTIFICATION</scope>
</reference>
<evidence type="ECO:0000256" key="3">
    <source>
        <dbReference type="ARBA" id="ARBA00023006"/>
    </source>
</evidence>
<accession>W5JCX2</accession>
<reference evidence="5" key="2">
    <citation type="submission" date="2010-05" db="EMBL/GenBank/DDBJ databases">
        <authorList>
            <person name="Almeida L.G."/>
            <person name="Nicolas M.F."/>
            <person name="Souza R.C."/>
            <person name="Vasconcelos A.T.R."/>
        </authorList>
    </citation>
    <scope>NUCLEOTIDE SEQUENCE</scope>
</reference>
<dbReference type="HOGENOM" id="CLU_036365_1_1_1"/>
<dbReference type="FunCoup" id="W5JCX2">
    <property type="interactions" value="182"/>
</dbReference>
<comment type="subcellular location">
    <subcellularLocation>
        <location evidence="1">Preautophagosomal structure</location>
    </subcellularLocation>
</comment>
<protein>
    <submittedName>
        <fullName evidence="6">Autophagy-related protein 13</fullName>
    </submittedName>
</protein>
<evidence type="ECO:0000313" key="7">
    <source>
        <dbReference type="Proteomes" id="UP000000673"/>
    </source>
</evidence>
<evidence type="ECO:0000256" key="4">
    <source>
        <dbReference type="SAM" id="MobiDB-lite"/>
    </source>
</evidence>
<dbReference type="EMBL" id="ADMH02001522">
    <property type="protein sequence ID" value="ETN62202.1"/>
    <property type="molecule type" value="Genomic_DNA"/>
</dbReference>
<evidence type="ECO:0000256" key="1">
    <source>
        <dbReference type="ARBA" id="ARBA00004329"/>
    </source>
</evidence>
<dbReference type="EnsemblMetazoa" id="ADAC006110-RA">
    <property type="protein sequence ID" value="ADAC006110-PA"/>
    <property type="gene ID" value="ADAC006110"/>
</dbReference>
<dbReference type="STRING" id="43151.W5JCX2"/>
<dbReference type="GO" id="GO:0005829">
    <property type="term" value="C:cytosol"/>
    <property type="evidence" value="ECO:0007669"/>
    <property type="project" value="TreeGrafter"/>
</dbReference>
<reference evidence="5" key="3">
    <citation type="journal article" date="2013" name="Nucleic Acids Res.">
        <title>The genome of Anopheles darlingi, the main neotropical malaria vector.</title>
        <authorList>
            <person name="Marinotti O."/>
            <person name="Cerqueira G.C."/>
            <person name="de Almeida L.G."/>
            <person name="Ferro M.I."/>
            <person name="Loreto E.L."/>
            <person name="Zaha A."/>
            <person name="Teixeira S.M."/>
            <person name="Wespiser A.R."/>
            <person name="Almeida E Silva A."/>
            <person name="Schlindwein A.D."/>
            <person name="Pacheco A.C."/>
            <person name="Silva A.L."/>
            <person name="Graveley B.R."/>
            <person name="Walenz B.P."/>
            <person name="Lima Bde A."/>
            <person name="Ribeiro C.A."/>
            <person name="Nunes-Silva C.G."/>
            <person name="de Carvalho C.R."/>
            <person name="Soares C.M."/>
            <person name="de Menezes C.B."/>
            <person name="Matiolli C."/>
            <person name="Caffrey D."/>
            <person name="Araujo D.A."/>
            <person name="de Oliveira D.M."/>
            <person name="Golenbock D."/>
            <person name="Grisard E.C."/>
            <person name="Fantinatti-Garboggini F."/>
            <person name="de Carvalho F.M."/>
            <person name="Barcellos F.G."/>
            <person name="Prosdocimi F."/>
            <person name="May G."/>
            <person name="Azevedo Junior G.M."/>
            <person name="Guimaraes G.M."/>
            <person name="Goldman G.H."/>
            <person name="Padilha I.Q."/>
            <person name="Batista Jda S."/>
            <person name="Ferro J.A."/>
            <person name="Ribeiro J.M."/>
            <person name="Fietto J.L."/>
            <person name="Dabbas K.M."/>
            <person name="Cerdeira L."/>
            <person name="Agnez-Lima L.F."/>
            <person name="Brocchi M."/>
            <person name="de Carvalho M.O."/>
            <person name="Teixeira Mde M."/>
            <person name="Diniz Maia Mde M."/>
            <person name="Goldman M.H."/>
            <person name="Cruz Schneider M.P."/>
            <person name="Felipe M.S."/>
            <person name="Hungria M."/>
            <person name="Nicolas M.F."/>
            <person name="Pereira M."/>
            <person name="Montes M.A."/>
            <person name="Cantao M.E."/>
            <person name="Vincentz M."/>
            <person name="Rafael M.S."/>
            <person name="Silverman N."/>
            <person name="Stoco P.H."/>
            <person name="Souza R.C."/>
            <person name="Vicentini R."/>
            <person name="Gazzinelli R.T."/>
            <person name="Neves Rde O."/>
            <person name="Silva R."/>
            <person name="Astolfi-Filho S."/>
            <person name="Maciel T.E."/>
            <person name="Urmenyi T.P."/>
            <person name="Tadei W.P."/>
            <person name="Camargo E.P."/>
            <person name="de Vasconcelos A.T."/>
        </authorList>
    </citation>
    <scope>NUCLEOTIDE SEQUENCE</scope>
</reference>
<dbReference type="PANTHER" id="PTHR13430:SF4">
    <property type="entry name" value="AUTOPHAGY-RELATED PROTEIN 13"/>
    <property type="match status" value="1"/>
</dbReference>
<dbReference type="GO" id="GO:1990316">
    <property type="term" value="C:Atg1/ULK1 kinase complex"/>
    <property type="evidence" value="ECO:0007669"/>
    <property type="project" value="TreeGrafter"/>
</dbReference>
<name>W5JCX2_ANODA</name>
<dbReference type="PANTHER" id="PTHR13430">
    <property type="match status" value="1"/>
</dbReference>
<dbReference type="GO" id="GO:0034727">
    <property type="term" value="P:piecemeal microautophagy of the nucleus"/>
    <property type="evidence" value="ECO:0007669"/>
    <property type="project" value="TreeGrafter"/>
</dbReference>
<evidence type="ECO:0000313" key="5">
    <source>
        <dbReference type="EMBL" id="ETN62202.1"/>
    </source>
</evidence>
<dbReference type="GO" id="GO:0000423">
    <property type="term" value="P:mitophagy"/>
    <property type="evidence" value="ECO:0007669"/>
    <property type="project" value="TreeGrafter"/>
</dbReference>
<dbReference type="OMA" id="MSAQRLN"/>
<keyword evidence="3" id="KW-0072">Autophagy</keyword>
<proteinExistence type="inferred from homology"/>